<keyword evidence="3" id="KW-0805">Transcription regulation</keyword>
<feature type="DNA-binding region" description="OmpR/PhoB-type" evidence="8">
    <location>
        <begin position="133"/>
        <end position="232"/>
    </location>
</feature>
<dbReference type="Pfam" id="PF00072">
    <property type="entry name" value="Response_reg"/>
    <property type="match status" value="1"/>
</dbReference>
<evidence type="ECO:0000256" key="5">
    <source>
        <dbReference type="ARBA" id="ARBA00023163"/>
    </source>
</evidence>
<dbReference type="NCBIfam" id="NF040689">
    <property type="entry name" value="MtrAB_MtrA"/>
    <property type="match status" value="1"/>
</dbReference>
<feature type="domain" description="OmpR/PhoB-type" evidence="10">
    <location>
        <begin position="133"/>
        <end position="232"/>
    </location>
</feature>
<dbReference type="EMBL" id="PCZS01000001">
    <property type="protein sequence ID" value="REB70794.1"/>
    <property type="molecule type" value="Genomic_DNA"/>
</dbReference>
<evidence type="ECO:0000256" key="8">
    <source>
        <dbReference type="PROSITE-ProRule" id="PRU01091"/>
    </source>
</evidence>
<dbReference type="GO" id="GO:0003677">
    <property type="term" value="F:DNA binding"/>
    <property type="evidence" value="ECO:0007669"/>
    <property type="project" value="UniProtKB-KW"/>
</dbReference>
<dbReference type="CDD" id="cd17626">
    <property type="entry name" value="REC_OmpR_MtrA-like"/>
    <property type="match status" value="1"/>
</dbReference>
<dbReference type="InterPro" id="IPR047673">
    <property type="entry name" value="MtrA_REC"/>
</dbReference>
<accession>A0ABX9IBG4</accession>
<dbReference type="Proteomes" id="UP000256324">
    <property type="component" value="Unassembled WGS sequence"/>
</dbReference>
<feature type="modified residue" description="4-aspartylphosphate" evidence="7">
    <location>
        <position position="59"/>
    </location>
</feature>
<evidence type="ECO:0000313" key="12">
    <source>
        <dbReference type="Proteomes" id="UP000256324"/>
    </source>
</evidence>
<keyword evidence="5" id="KW-0804">Transcription</keyword>
<dbReference type="InterPro" id="IPR011006">
    <property type="entry name" value="CheY-like_superfamily"/>
</dbReference>
<dbReference type="PANTHER" id="PTHR48111:SF21">
    <property type="entry name" value="DNA-BINDING DUAL MASTER TRANSCRIPTIONAL REGULATOR RPAA"/>
    <property type="match status" value="1"/>
</dbReference>
<dbReference type="Gene3D" id="3.40.50.2300">
    <property type="match status" value="1"/>
</dbReference>
<evidence type="ECO:0000259" key="10">
    <source>
        <dbReference type="PROSITE" id="PS51755"/>
    </source>
</evidence>
<dbReference type="Gene3D" id="1.10.10.10">
    <property type="entry name" value="Winged helix-like DNA-binding domain superfamily/Winged helix DNA-binding domain"/>
    <property type="match status" value="1"/>
</dbReference>
<gene>
    <name evidence="11" type="ORF">CP880_03340</name>
</gene>
<feature type="domain" description="Response regulatory" evidence="9">
    <location>
        <begin position="10"/>
        <end position="123"/>
    </location>
</feature>
<keyword evidence="2" id="KW-0902">Two-component regulatory system</keyword>
<keyword evidence="4 8" id="KW-0238">DNA-binding</keyword>
<evidence type="ECO:0000256" key="3">
    <source>
        <dbReference type="ARBA" id="ARBA00023015"/>
    </source>
</evidence>
<organism evidence="11 12">
    <name type="scientific">Cutibacterium namnetense</name>
    <dbReference type="NCBI Taxonomy" id="1574624"/>
    <lineage>
        <taxon>Bacteria</taxon>
        <taxon>Bacillati</taxon>
        <taxon>Actinomycetota</taxon>
        <taxon>Actinomycetes</taxon>
        <taxon>Propionibacteriales</taxon>
        <taxon>Propionibacteriaceae</taxon>
        <taxon>Cutibacterium</taxon>
    </lineage>
</organism>
<dbReference type="Gene3D" id="6.10.250.690">
    <property type="match status" value="1"/>
</dbReference>
<evidence type="ECO:0000256" key="7">
    <source>
        <dbReference type="PROSITE-ProRule" id="PRU00169"/>
    </source>
</evidence>
<dbReference type="InterPro" id="IPR001789">
    <property type="entry name" value="Sig_transdc_resp-reg_receiver"/>
</dbReference>
<comment type="caution">
    <text evidence="11">The sequence shown here is derived from an EMBL/GenBank/DDBJ whole genome shotgun (WGS) entry which is preliminary data.</text>
</comment>
<dbReference type="CDD" id="cd00383">
    <property type="entry name" value="trans_reg_C"/>
    <property type="match status" value="1"/>
</dbReference>
<dbReference type="SUPFAM" id="SSF52172">
    <property type="entry name" value="CheY-like"/>
    <property type="match status" value="1"/>
</dbReference>
<dbReference type="InterPro" id="IPR047671">
    <property type="entry name" value="MtrAB_MtrA"/>
</dbReference>
<dbReference type="Pfam" id="PF00486">
    <property type="entry name" value="Trans_reg_C"/>
    <property type="match status" value="1"/>
</dbReference>
<protein>
    <recommendedName>
        <fullName evidence="6">DNA-binding response regulator MtrA</fullName>
    </recommendedName>
</protein>
<dbReference type="PROSITE" id="PS50110">
    <property type="entry name" value="RESPONSE_REGULATORY"/>
    <property type="match status" value="1"/>
</dbReference>
<dbReference type="PROSITE" id="PS51755">
    <property type="entry name" value="OMPR_PHOB"/>
    <property type="match status" value="1"/>
</dbReference>
<evidence type="ECO:0000259" key="9">
    <source>
        <dbReference type="PROSITE" id="PS50110"/>
    </source>
</evidence>
<dbReference type="SMART" id="SM00448">
    <property type="entry name" value="REC"/>
    <property type="match status" value="1"/>
</dbReference>
<dbReference type="InterPro" id="IPR036388">
    <property type="entry name" value="WH-like_DNA-bd_sf"/>
</dbReference>
<evidence type="ECO:0000256" key="1">
    <source>
        <dbReference type="ARBA" id="ARBA00022553"/>
    </source>
</evidence>
<evidence type="ECO:0000256" key="4">
    <source>
        <dbReference type="ARBA" id="ARBA00023125"/>
    </source>
</evidence>
<keyword evidence="1 7" id="KW-0597">Phosphoprotein</keyword>
<evidence type="ECO:0000256" key="6">
    <source>
        <dbReference type="ARBA" id="ARBA00035142"/>
    </source>
</evidence>
<dbReference type="InterPro" id="IPR001867">
    <property type="entry name" value="OmpR/PhoB-type_DNA-bd"/>
</dbReference>
<keyword evidence="12" id="KW-1185">Reference proteome</keyword>
<dbReference type="PANTHER" id="PTHR48111">
    <property type="entry name" value="REGULATOR OF RPOS"/>
    <property type="match status" value="1"/>
</dbReference>
<evidence type="ECO:0000313" key="11">
    <source>
        <dbReference type="EMBL" id="REB70794.1"/>
    </source>
</evidence>
<sequence>MVDPAGNRGPILVVDDDAALAEMLQLVLVKKGFSTVWVSHGSDVMGVFRERRPALVLLDLMLPGRNGIRICQDIRRESGVPIIMLTARSDTPDVVRGLGAGADDYVCKPFRSAELVARIRARLRAPVVPHEAGEVVTVGDLTIDPAAHVVQLGGEEISLTPLEYSLLFTMAQHPNKVFTRETLLREIWGYTNSTDTRLLNVHVQRLRAKVERNADRPQMIVTVRGIGYRISAPEEES</sequence>
<reference evidence="11 12" key="1">
    <citation type="submission" date="2017-09" db="EMBL/GenBank/DDBJ databases">
        <authorList>
            <person name="Bumgarner R.E."/>
        </authorList>
    </citation>
    <scope>NUCLEOTIDE SEQUENCE [LARGE SCALE GENOMIC DNA]</scope>
    <source>
        <strain evidence="11 12">T34998</strain>
    </source>
</reference>
<name>A0ABX9IBG4_9ACTN</name>
<dbReference type="SMART" id="SM00862">
    <property type="entry name" value="Trans_reg_C"/>
    <property type="match status" value="1"/>
</dbReference>
<dbReference type="InterPro" id="IPR039420">
    <property type="entry name" value="WalR-like"/>
</dbReference>
<evidence type="ECO:0000256" key="2">
    <source>
        <dbReference type="ARBA" id="ARBA00023012"/>
    </source>
</evidence>
<proteinExistence type="predicted"/>